<dbReference type="EMBL" id="PPTF01000010">
    <property type="protein sequence ID" value="POB00290.1"/>
    <property type="molecule type" value="Genomic_DNA"/>
</dbReference>
<sequence>MSTGLPETWPRLLGDVGGSNARFALETGPGVIEDILTLPTARYPTLEDALRDYLAQTGARRVAHAAIGIANPLNGDRVTMTNCHWSFSIEAARRALGLSTLLLLNDFTALALALPKLPAKELTQIGGGAPRPDSPLALIGPGTGLGVSALVPHPGGWRALAGEGGHVSFAPLDERESVVWRYAAARFGHVSTERLLSGPGISLIHQALCERDGEDDAPREPSWISAQGLAGRDARCRETLEIFCGALGSAAGNLALTLGARGGVYIGGGIVPRLSGFFEQSPFRRRFEDKGRMSSYLADIPVYLITSAYPALQGVAAYLADHLAPRSDPSPVDVSTSPRGGSAGDMHA</sequence>
<keyword evidence="11" id="KW-1185">Reference proteome</keyword>
<evidence type="ECO:0000256" key="1">
    <source>
        <dbReference type="ARBA" id="ARBA00022490"/>
    </source>
</evidence>
<evidence type="ECO:0000256" key="4">
    <source>
        <dbReference type="ARBA" id="ARBA00022777"/>
    </source>
</evidence>
<dbReference type="GO" id="GO:0005524">
    <property type="term" value="F:ATP binding"/>
    <property type="evidence" value="ECO:0007669"/>
    <property type="project" value="UniProtKB-UniRule"/>
</dbReference>
<dbReference type="RefSeq" id="WP_103317297.1">
    <property type="nucleotide sequence ID" value="NZ_PPTF01000010.1"/>
</dbReference>
<reference evidence="10 11" key="1">
    <citation type="submission" date="2018-01" db="EMBL/GenBank/DDBJ databases">
        <title>Genomic Sequence of Chromobacterium MWU13-2610 from wild cranberry bogs within the Cape Cod National Seashore.</title>
        <authorList>
            <person name="O'Hara-Hanley K."/>
            <person name="Soby S."/>
            <person name="Harrison A."/>
        </authorList>
    </citation>
    <scope>NUCLEOTIDE SEQUENCE [LARGE SCALE GENOMIC DNA]</scope>
    <source>
        <strain evidence="10 11">MWU13-2610</strain>
    </source>
</reference>
<dbReference type="GO" id="GO:0005536">
    <property type="term" value="F:D-glucose binding"/>
    <property type="evidence" value="ECO:0007669"/>
    <property type="project" value="InterPro"/>
</dbReference>
<evidence type="ECO:0000256" key="7">
    <source>
        <dbReference type="HAMAP-Rule" id="MF_00524"/>
    </source>
</evidence>
<dbReference type="PANTHER" id="PTHR47690:SF1">
    <property type="entry name" value="GLUCOKINASE"/>
    <property type="match status" value="1"/>
</dbReference>
<dbReference type="CDD" id="cd24008">
    <property type="entry name" value="ASKHA_NBD_GLK"/>
    <property type="match status" value="1"/>
</dbReference>
<evidence type="ECO:0000313" key="10">
    <source>
        <dbReference type="EMBL" id="POB00290.1"/>
    </source>
</evidence>
<proteinExistence type="inferred from homology"/>
<keyword evidence="4 7" id="KW-0418">Kinase</keyword>
<feature type="region of interest" description="Disordered" evidence="9">
    <location>
        <begin position="326"/>
        <end position="348"/>
    </location>
</feature>
<comment type="caution">
    <text evidence="10">The sequence shown here is derived from an EMBL/GenBank/DDBJ whole genome shotgun (WGS) entry which is preliminary data.</text>
</comment>
<organism evidence="10 11">
    <name type="scientific">Chromobacterium sinusclupearum</name>
    <dbReference type="NCBI Taxonomy" id="2077146"/>
    <lineage>
        <taxon>Bacteria</taxon>
        <taxon>Pseudomonadati</taxon>
        <taxon>Pseudomonadota</taxon>
        <taxon>Betaproteobacteria</taxon>
        <taxon>Neisseriales</taxon>
        <taxon>Chromobacteriaceae</taxon>
        <taxon>Chromobacterium</taxon>
    </lineage>
</organism>
<evidence type="ECO:0000256" key="3">
    <source>
        <dbReference type="ARBA" id="ARBA00022741"/>
    </source>
</evidence>
<name>A0A2K4MTI9_9NEIS</name>
<gene>
    <name evidence="7" type="primary">glk</name>
    <name evidence="10" type="ORF">C2134_02510</name>
</gene>
<evidence type="ECO:0000256" key="5">
    <source>
        <dbReference type="ARBA" id="ARBA00022840"/>
    </source>
</evidence>
<comment type="similarity">
    <text evidence="7 8">Belongs to the bacterial glucokinase family.</text>
</comment>
<keyword evidence="3 7" id="KW-0547">Nucleotide-binding</keyword>
<evidence type="ECO:0000256" key="9">
    <source>
        <dbReference type="SAM" id="MobiDB-lite"/>
    </source>
</evidence>
<keyword evidence="6 7" id="KW-0324">Glycolysis</keyword>
<keyword evidence="2 7" id="KW-0808">Transferase</keyword>
<dbReference type="FunFam" id="3.40.367.20:FF:000002">
    <property type="entry name" value="Glucokinase"/>
    <property type="match status" value="1"/>
</dbReference>
<keyword evidence="1 7" id="KW-0963">Cytoplasm</keyword>
<dbReference type="Proteomes" id="UP000236416">
    <property type="component" value="Unassembled WGS sequence"/>
</dbReference>
<dbReference type="GO" id="GO:0004340">
    <property type="term" value="F:glucokinase activity"/>
    <property type="evidence" value="ECO:0007669"/>
    <property type="project" value="UniProtKB-UniRule"/>
</dbReference>
<dbReference type="InterPro" id="IPR043129">
    <property type="entry name" value="ATPase_NBD"/>
</dbReference>
<evidence type="ECO:0000256" key="8">
    <source>
        <dbReference type="RuleBase" id="RU004046"/>
    </source>
</evidence>
<dbReference type="InterPro" id="IPR050201">
    <property type="entry name" value="Bacterial_glucokinase"/>
</dbReference>
<evidence type="ECO:0000256" key="2">
    <source>
        <dbReference type="ARBA" id="ARBA00022679"/>
    </source>
</evidence>
<keyword evidence="5 7" id="KW-0067">ATP-binding</keyword>
<protein>
    <recommendedName>
        <fullName evidence="7">Glucokinase</fullName>
        <ecNumber evidence="7">2.7.1.2</ecNumber>
    </recommendedName>
    <alternativeName>
        <fullName evidence="7">Glucose kinase</fullName>
    </alternativeName>
</protein>
<dbReference type="GO" id="GO:0006096">
    <property type="term" value="P:glycolytic process"/>
    <property type="evidence" value="ECO:0007669"/>
    <property type="project" value="UniProtKB-UniRule"/>
</dbReference>
<comment type="subcellular location">
    <subcellularLocation>
        <location evidence="7">Cytoplasm</location>
    </subcellularLocation>
</comment>
<dbReference type="AlphaFoldDB" id="A0A2K4MTI9"/>
<dbReference type="Gene3D" id="3.30.420.40">
    <property type="match status" value="1"/>
</dbReference>
<feature type="binding site" evidence="7">
    <location>
        <begin position="14"/>
        <end position="19"/>
    </location>
    <ligand>
        <name>ATP</name>
        <dbReference type="ChEBI" id="CHEBI:30616"/>
    </ligand>
</feature>
<dbReference type="SUPFAM" id="SSF53067">
    <property type="entry name" value="Actin-like ATPase domain"/>
    <property type="match status" value="1"/>
</dbReference>
<dbReference type="EC" id="2.7.1.2" evidence="7"/>
<evidence type="ECO:0000313" key="11">
    <source>
        <dbReference type="Proteomes" id="UP000236416"/>
    </source>
</evidence>
<dbReference type="NCBIfam" id="NF001416">
    <property type="entry name" value="PRK00292.1-3"/>
    <property type="match status" value="1"/>
</dbReference>
<dbReference type="Pfam" id="PF02685">
    <property type="entry name" value="Glucokinase"/>
    <property type="match status" value="1"/>
</dbReference>
<comment type="catalytic activity">
    <reaction evidence="7">
        <text>D-glucose + ATP = D-glucose 6-phosphate + ADP + H(+)</text>
        <dbReference type="Rhea" id="RHEA:17825"/>
        <dbReference type="ChEBI" id="CHEBI:4167"/>
        <dbReference type="ChEBI" id="CHEBI:15378"/>
        <dbReference type="ChEBI" id="CHEBI:30616"/>
        <dbReference type="ChEBI" id="CHEBI:61548"/>
        <dbReference type="ChEBI" id="CHEBI:456216"/>
        <dbReference type="EC" id="2.7.1.2"/>
    </reaction>
</comment>
<dbReference type="InterPro" id="IPR003836">
    <property type="entry name" value="Glucokinase"/>
</dbReference>
<accession>A0A2K4MTI9</accession>
<dbReference type="Gene3D" id="3.40.367.20">
    <property type="match status" value="1"/>
</dbReference>
<dbReference type="PANTHER" id="PTHR47690">
    <property type="entry name" value="GLUCOKINASE"/>
    <property type="match status" value="1"/>
</dbReference>
<evidence type="ECO:0000256" key="6">
    <source>
        <dbReference type="ARBA" id="ARBA00023152"/>
    </source>
</evidence>
<dbReference type="GO" id="GO:0005829">
    <property type="term" value="C:cytosol"/>
    <property type="evidence" value="ECO:0007669"/>
    <property type="project" value="TreeGrafter"/>
</dbReference>
<dbReference type="NCBIfam" id="TIGR00749">
    <property type="entry name" value="glk"/>
    <property type="match status" value="1"/>
</dbReference>
<feature type="compositionally biased region" description="Low complexity" evidence="9">
    <location>
        <begin position="326"/>
        <end position="339"/>
    </location>
</feature>
<dbReference type="HAMAP" id="MF_00524">
    <property type="entry name" value="Glucokinase"/>
    <property type="match status" value="1"/>
</dbReference>